<dbReference type="Gene3D" id="3.30.479.10">
    <property type="entry name" value="6-pyruvoyl tetrahydropterin synthase/QueD"/>
    <property type="match status" value="1"/>
</dbReference>
<evidence type="ECO:0000256" key="8">
    <source>
        <dbReference type="ARBA" id="ARBA00023239"/>
    </source>
</evidence>
<dbReference type="InterPro" id="IPR007115">
    <property type="entry name" value="6-PTP_synth/QueD"/>
</dbReference>
<dbReference type="Pfam" id="PF01242">
    <property type="entry name" value="PTPS"/>
    <property type="match status" value="1"/>
</dbReference>
<keyword evidence="6" id="KW-0862">Zinc</keyword>
<dbReference type="GO" id="GO:0005739">
    <property type="term" value="C:mitochondrion"/>
    <property type="evidence" value="ECO:0007669"/>
    <property type="project" value="TreeGrafter"/>
</dbReference>
<dbReference type="GO" id="GO:0003874">
    <property type="term" value="F:6-pyruvoyltetrahydropterin synthase activity"/>
    <property type="evidence" value="ECO:0007669"/>
    <property type="project" value="UniProtKB-EC"/>
</dbReference>
<comment type="similarity">
    <text evidence="3">Belongs to the PTPS family.</text>
</comment>
<dbReference type="Proteomes" id="UP000762676">
    <property type="component" value="Unassembled WGS sequence"/>
</dbReference>
<keyword evidence="8" id="KW-0456">Lyase</keyword>
<keyword evidence="5" id="KW-0479">Metal-binding</keyword>
<comment type="pathway">
    <text evidence="2">Cofactor biosynthesis; tetrahydrobiopterin biosynthesis; tetrahydrobiopterin from 7,8-dihydroneopterin triphosphate: step 1/3.</text>
</comment>
<dbReference type="AlphaFoldDB" id="A0AAV4JS07"/>
<dbReference type="InterPro" id="IPR038418">
    <property type="entry name" value="6-PTP_synth/QueD_sf"/>
</dbReference>
<evidence type="ECO:0000256" key="3">
    <source>
        <dbReference type="ARBA" id="ARBA00009164"/>
    </source>
</evidence>
<dbReference type="SUPFAM" id="SSF55620">
    <property type="entry name" value="Tetrahydrobiopterin biosynthesis enzymes-like"/>
    <property type="match status" value="1"/>
</dbReference>
<evidence type="ECO:0000256" key="7">
    <source>
        <dbReference type="ARBA" id="ARBA00023007"/>
    </source>
</evidence>
<dbReference type="PANTHER" id="PTHR12589:SF7">
    <property type="entry name" value="6-PYRUVOYL TETRAHYDROBIOPTERIN SYNTHASE"/>
    <property type="match status" value="1"/>
</dbReference>
<dbReference type="EMBL" id="BMAT01010322">
    <property type="protein sequence ID" value="GFS24277.1"/>
    <property type="molecule type" value="Genomic_DNA"/>
</dbReference>
<evidence type="ECO:0000256" key="4">
    <source>
        <dbReference type="ARBA" id="ARBA00013100"/>
    </source>
</evidence>
<name>A0AAV4JS07_9GAST</name>
<keyword evidence="7" id="KW-0783">Tetrahydrobiopterin biosynthesis</keyword>
<dbReference type="GO" id="GO:0006729">
    <property type="term" value="P:tetrahydrobiopterin biosynthetic process"/>
    <property type="evidence" value="ECO:0007669"/>
    <property type="project" value="UniProtKB-KW"/>
</dbReference>
<accession>A0AAV4JS07</accession>
<evidence type="ECO:0000256" key="2">
    <source>
        <dbReference type="ARBA" id="ARBA00005126"/>
    </source>
</evidence>
<evidence type="ECO:0000256" key="1">
    <source>
        <dbReference type="ARBA" id="ARBA00001947"/>
    </source>
</evidence>
<evidence type="ECO:0000256" key="5">
    <source>
        <dbReference type="ARBA" id="ARBA00022723"/>
    </source>
</evidence>
<evidence type="ECO:0000313" key="10">
    <source>
        <dbReference type="Proteomes" id="UP000762676"/>
    </source>
</evidence>
<dbReference type="EC" id="4.2.3.12" evidence="4"/>
<comment type="cofactor">
    <cofactor evidence="1">
        <name>Zn(2+)</name>
        <dbReference type="ChEBI" id="CHEBI:29105"/>
    </cofactor>
</comment>
<protein>
    <recommendedName>
        <fullName evidence="4">6-pyruvoyltetrahydropterin synthase</fullName>
        <ecNumber evidence="4">4.2.3.12</ecNumber>
    </recommendedName>
</protein>
<gene>
    <name evidence="9" type="ORF">ElyMa_005153800</name>
</gene>
<organism evidence="9 10">
    <name type="scientific">Elysia marginata</name>
    <dbReference type="NCBI Taxonomy" id="1093978"/>
    <lineage>
        <taxon>Eukaryota</taxon>
        <taxon>Metazoa</taxon>
        <taxon>Spiralia</taxon>
        <taxon>Lophotrochozoa</taxon>
        <taxon>Mollusca</taxon>
        <taxon>Gastropoda</taxon>
        <taxon>Heterobranchia</taxon>
        <taxon>Euthyneura</taxon>
        <taxon>Panpulmonata</taxon>
        <taxon>Sacoglossa</taxon>
        <taxon>Placobranchoidea</taxon>
        <taxon>Plakobranchidae</taxon>
        <taxon>Elysia</taxon>
    </lineage>
</organism>
<dbReference type="PANTHER" id="PTHR12589">
    <property type="entry name" value="PYRUVOYL TETRAHYDROBIOPTERIN SYNTHASE"/>
    <property type="match status" value="1"/>
</dbReference>
<keyword evidence="10" id="KW-1185">Reference proteome</keyword>
<evidence type="ECO:0000313" key="9">
    <source>
        <dbReference type="EMBL" id="GFS24277.1"/>
    </source>
</evidence>
<proteinExistence type="inferred from homology"/>
<comment type="caution">
    <text evidence="9">The sequence shown here is derived from an EMBL/GenBank/DDBJ whole genome shotgun (WGS) entry which is preliminary data.</text>
</comment>
<reference evidence="9 10" key="1">
    <citation type="journal article" date="2021" name="Elife">
        <title>Chloroplast acquisition without the gene transfer in kleptoplastic sea slugs, Plakobranchus ocellatus.</title>
        <authorList>
            <person name="Maeda T."/>
            <person name="Takahashi S."/>
            <person name="Yoshida T."/>
            <person name="Shimamura S."/>
            <person name="Takaki Y."/>
            <person name="Nagai Y."/>
            <person name="Toyoda A."/>
            <person name="Suzuki Y."/>
            <person name="Arimoto A."/>
            <person name="Ishii H."/>
            <person name="Satoh N."/>
            <person name="Nishiyama T."/>
            <person name="Hasebe M."/>
            <person name="Maruyama T."/>
            <person name="Minagawa J."/>
            <person name="Obokata J."/>
            <person name="Shigenobu S."/>
        </authorList>
    </citation>
    <scope>NUCLEOTIDE SEQUENCE [LARGE SCALE GENOMIC DNA]</scope>
</reference>
<sequence>MEVYPGLLYTCKESSLLAPATDFTAHNYQMPRIEPCMTSATIPMDMGITIKVDPVNGMVLNLTDLKHYIEEAIMSVLDHKNIDKDVPYFKSCVSTMENISVFIWENMKKRVGDLLYEIRVYETDKNISWYRGEMTE</sequence>
<evidence type="ECO:0000256" key="6">
    <source>
        <dbReference type="ARBA" id="ARBA00022833"/>
    </source>
</evidence>
<dbReference type="GO" id="GO:0046872">
    <property type="term" value="F:metal ion binding"/>
    <property type="evidence" value="ECO:0007669"/>
    <property type="project" value="UniProtKB-KW"/>
</dbReference>